<dbReference type="Pfam" id="PF15924">
    <property type="entry name" value="ALG11_N"/>
    <property type="match status" value="1"/>
</dbReference>
<dbReference type="EMBL" id="KZ288222">
    <property type="protein sequence ID" value="PBC32112.1"/>
    <property type="molecule type" value="Genomic_DNA"/>
</dbReference>
<evidence type="ECO:0000256" key="14">
    <source>
        <dbReference type="RuleBase" id="RU367051"/>
    </source>
</evidence>
<evidence type="ECO:0000256" key="11">
    <source>
        <dbReference type="ARBA" id="ARBA00023136"/>
    </source>
</evidence>
<keyword evidence="11 14" id="KW-0472">Membrane</keyword>
<evidence type="ECO:0000256" key="1">
    <source>
        <dbReference type="ARBA" id="ARBA00004389"/>
    </source>
</evidence>
<evidence type="ECO:0000256" key="2">
    <source>
        <dbReference type="ARBA" id="ARBA00004922"/>
    </source>
</evidence>
<comment type="similarity">
    <text evidence="3 14">Belongs to the glycosyltransferase group 1 family. Glycosyltransferase 4 subfamily.</text>
</comment>
<dbReference type="GO" id="GO:0004377">
    <property type="term" value="F:GDP-Man:Man(3)GlcNAc(2)-PP-Dol alpha-1,2-mannosyltransferase activity"/>
    <property type="evidence" value="ECO:0007669"/>
    <property type="project" value="UniProtKB-UniRule"/>
</dbReference>
<evidence type="ECO:0000256" key="12">
    <source>
        <dbReference type="ARBA" id="ARBA00045065"/>
    </source>
</evidence>
<dbReference type="Pfam" id="PF00534">
    <property type="entry name" value="Glycos_transf_1"/>
    <property type="match status" value="1"/>
</dbReference>
<keyword evidence="18" id="KW-1185">Reference proteome</keyword>
<reference evidence="17 18" key="1">
    <citation type="submission" date="2014-07" db="EMBL/GenBank/DDBJ databases">
        <title>Genomic and transcriptomic analysis on Apis cerana provide comprehensive insights into honey bee biology.</title>
        <authorList>
            <person name="Diao Q."/>
            <person name="Sun L."/>
            <person name="Zheng H."/>
            <person name="Zheng H."/>
            <person name="Xu S."/>
            <person name="Wang S."/>
            <person name="Zeng Z."/>
            <person name="Hu F."/>
            <person name="Su S."/>
            <person name="Wu J."/>
        </authorList>
    </citation>
    <scope>NUCLEOTIDE SEQUENCE [LARGE SCALE GENOMIC DNA]</scope>
    <source>
        <tissue evidence="17">Pupae without intestine</tissue>
    </source>
</reference>
<dbReference type="PANTHER" id="PTHR45919">
    <property type="entry name" value="GDP-MAN:MAN(3)GLCNAC(2)-PP-DOL ALPHA-1,2-MANNOSYLTRANSFERASE"/>
    <property type="match status" value="1"/>
</dbReference>
<feature type="transmembrane region" description="Helical" evidence="14">
    <location>
        <begin position="162"/>
        <end position="180"/>
    </location>
</feature>
<proteinExistence type="inferred from homology"/>
<evidence type="ECO:0000256" key="8">
    <source>
        <dbReference type="ARBA" id="ARBA00022692"/>
    </source>
</evidence>
<gene>
    <name evidence="17" type="ORF">APICC_03778</name>
</gene>
<dbReference type="STRING" id="94128.A0A2A3ELG3"/>
<dbReference type="GO" id="GO:0006487">
    <property type="term" value="P:protein N-linked glycosylation"/>
    <property type="evidence" value="ECO:0007669"/>
    <property type="project" value="TreeGrafter"/>
</dbReference>
<dbReference type="Gene3D" id="3.40.50.2000">
    <property type="entry name" value="Glycogen Phosphorylase B"/>
    <property type="match status" value="1"/>
</dbReference>
<dbReference type="Proteomes" id="UP000242457">
    <property type="component" value="Unassembled WGS sequence"/>
</dbReference>
<dbReference type="InterPro" id="IPR031814">
    <property type="entry name" value="ALG11_N"/>
</dbReference>
<dbReference type="UniPathway" id="UPA00378"/>
<evidence type="ECO:0000256" key="13">
    <source>
        <dbReference type="ARBA" id="ARBA00045128"/>
    </source>
</evidence>
<evidence type="ECO:0000256" key="10">
    <source>
        <dbReference type="ARBA" id="ARBA00022989"/>
    </source>
</evidence>
<dbReference type="CDD" id="cd03806">
    <property type="entry name" value="GT4_ALG11-like"/>
    <property type="match status" value="1"/>
</dbReference>
<sequence length="516" mass="60061">MKLDYTNNKLHGYQRHNQLADNGLLFTSVMLNCWMRMVLSLNMLLIIIICKILCIFIILPILLIILRRYYSKKRTERSHKETVVGFFHPYCNSGGGGERVLWAAINAIQTKYPNIHIVIYTGDLDAHPEQILNKTEKVFNYKIEHKIEFVYLHRRKWVEASLYPYFTLLGQSLGSIWLGLEALNSFVPDIYIDTMGYAFTYPLFRYIGGCRVATYTHYPTISTDMLRHIYKRVISHTNKRVIARNPFLSAAKLIYYKLFGFIYGWVGSRAEIIMVNSSWTEDHINTIWKCPLKTHKIYPPCDVKHLTSLPLHKDDEKCDNIRIVSIAQFRPEKNHPLMLKAIYELRSIVKEEIWEKVRLILIGSCRNFEDDVRMKDMQDLSKHFALDENVEFKLNISYSELLLELQRATIGLHTMWNEHFGISIVECMAAGLIVIAHASGGPKADIIETQPGSQNGFLATEAEEYATIMAHIINMHPKDRNAIRTVARASVNRFSDEVFEREFLRTIEPFFRQKQE</sequence>
<comment type="pathway">
    <text evidence="2 14">Protein modification; protein glycosylation.</text>
</comment>
<evidence type="ECO:0000259" key="16">
    <source>
        <dbReference type="Pfam" id="PF15924"/>
    </source>
</evidence>
<comment type="subcellular location">
    <subcellularLocation>
        <location evidence="1">Endoplasmic reticulum membrane</location>
        <topology evidence="1">Single-pass membrane protein</topology>
    </subcellularLocation>
</comment>
<accession>A0A2A3ELG3</accession>
<evidence type="ECO:0000313" key="17">
    <source>
        <dbReference type="EMBL" id="PBC32112.1"/>
    </source>
</evidence>
<dbReference type="PANTHER" id="PTHR45919:SF1">
    <property type="entry name" value="GDP-MAN:MAN(3)GLCNAC(2)-PP-DOL ALPHA-1,2-MANNOSYLTRANSFERASE"/>
    <property type="match status" value="1"/>
</dbReference>
<evidence type="ECO:0000313" key="18">
    <source>
        <dbReference type="Proteomes" id="UP000242457"/>
    </source>
</evidence>
<evidence type="ECO:0000256" key="5">
    <source>
        <dbReference type="ARBA" id="ARBA00022018"/>
    </source>
</evidence>
<feature type="transmembrane region" description="Helical" evidence="14">
    <location>
        <begin position="44"/>
        <end position="66"/>
    </location>
</feature>
<evidence type="ECO:0000256" key="9">
    <source>
        <dbReference type="ARBA" id="ARBA00022824"/>
    </source>
</evidence>
<protein>
    <recommendedName>
        <fullName evidence="5 14">GDP-Man:Man(3)GlcNAc(2)-PP-Dol alpha-1,2-mannosyltransferase</fullName>
        <ecNumber evidence="4 14">2.4.1.131</ecNumber>
    </recommendedName>
</protein>
<dbReference type="SUPFAM" id="SSF53756">
    <property type="entry name" value="UDP-Glycosyltransferase/glycogen phosphorylase"/>
    <property type="match status" value="1"/>
</dbReference>
<comment type="catalytic activity">
    <reaction evidence="12 14">
        <text>an alpha-D-Man-(1-&gt;3)-[alpha-D-Man-(1-&gt;6)]-beta-D-Man-(1-&gt;4)-beta-D-GlcNAc-(1-&gt;4)-alpha-D-GlcNAc-diphospho-di-trans,poly-cis-dolichol + 2 GDP-alpha-D-mannose = an alpha-D-Man-(1-&gt;2)-alpha-D-Man-(1-&gt;2)-alpha-D-Man-(1-&gt;3)-[alpha-D-Man-(1-&gt;6)]-beta-D-Man-(1-&gt;4)-beta-D-GlcNAc-(1-&gt;4)-alpha-D-GlcNAc-diphospho-di-trans,poly-cis-dolichol + 2 GDP + 2 H(+)</text>
        <dbReference type="Rhea" id="RHEA:29523"/>
        <dbReference type="Rhea" id="RHEA-COMP:19515"/>
        <dbReference type="Rhea" id="RHEA-COMP:19516"/>
        <dbReference type="ChEBI" id="CHEBI:15378"/>
        <dbReference type="ChEBI" id="CHEBI:57527"/>
        <dbReference type="ChEBI" id="CHEBI:58189"/>
        <dbReference type="ChEBI" id="CHEBI:132511"/>
        <dbReference type="ChEBI" id="CHEBI:132515"/>
        <dbReference type="EC" id="2.4.1.131"/>
    </reaction>
    <physiologicalReaction direction="left-to-right" evidence="12 14">
        <dbReference type="Rhea" id="RHEA:29524"/>
    </physiologicalReaction>
</comment>
<feature type="domain" description="Glycosyl transferase family 1" evidence="15">
    <location>
        <begin position="319"/>
        <end position="482"/>
    </location>
</feature>
<dbReference type="InterPro" id="IPR001296">
    <property type="entry name" value="Glyco_trans_1"/>
</dbReference>
<evidence type="ECO:0000256" key="3">
    <source>
        <dbReference type="ARBA" id="ARBA00009481"/>
    </source>
</evidence>
<keyword evidence="7 14" id="KW-0808">Transferase</keyword>
<evidence type="ECO:0000259" key="15">
    <source>
        <dbReference type="Pfam" id="PF00534"/>
    </source>
</evidence>
<evidence type="ECO:0000256" key="6">
    <source>
        <dbReference type="ARBA" id="ARBA00022676"/>
    </source>
</evidence>
<comment type="function">
    <text evidence="13">GDP-Man:Man(3)GlcNAc(2)-PP-Dol alpha-1,2-mannosyltransferase that operates in the biosynthetic pathway of dolichol-linked oligosaccharides, the glycan precursors employed in protein asparagine (N)-glycosylation. The assembly of dolichol-linked oligosaccharides begins on the cytosolic side of the endoplasmic reticulum membrane and finishes in its lumen. The sequential addition of sugars to dolichol pyrophosphate produces dolichol-linked oligosaccharides containing fourteen sugars, including two GlcNAcs, nine mannoses and three glucoses. Once assembled, the oligosaccharide is transferred from the lipid to nascent proteins by oligosaccharyltransferases. Catalyzes, on the cytoplasmic face of the endoplasmic reticulum, the addition of the fourth and fifth mannose residues to the dolichol-linked oligosaccharide chain, to produce Man(5)GlcNAc(2)-PP-dolichol core oligosaccharide. Man(5)GlcNAc(2)-PP-dolichol is a substrate for ALG3, the following enzyme in the biosynthetic pathway.</text>
</comment>
<evidence type="ECO:0000256" key="4">
    <source>
        <dbReference type="ARBA" id="ARBA00012645"/>
    </source>
</evidence>
<keyword evidence="10 14" id="KW-1133">Transmembrane helix</keyword>
<keyword evidence="6 14" id="KW-0328">Glycosyltransferase</keyword>
<dbReference type="EC" id="2.4.1.131" evidence="4 14"/>
<keyword evidence="8 14" id="KW-0812">Transmembrane</keyword>
<organism evidence="17 18">
    <name type="scientific">Apis cerana cerana</name>
    <name type="common">Oriental honeybee</name>
    <dbReference type="NCBI Taxonomy" id="94128"/>
    <lineage>
        <taxon>Eukaryota</taxon>
        <taxon>Metazoa</taxon>
        <taxon>Ecdysozoa</taxon>
        <taxon>Arthropoda</taxon>
        <taxon>Hexapoda</taxon>
        <taxon>Insecta</taxon>
        <taxon>Pterygota</taxon>
        <taxon>Neoptera</taxon>
        <taxon>Endopterygota</taxon>
        <taxon>Hymenoptera</taxon>
        <taxon>Apocrita</taxon>
        <taxon>Aculeata</taxon>
        <taxon>Apoidea</taxon>
        <taxon>Anthophila</taxon>
        <taxon>Apidae</taxon>
        <taxon>Apis</taxon>
    </lineage>
</organism>
<dbReference type="InterPro" id="IPR038013">
    <property type="entry name" value="ALG11"/>
</dbReference>
<feature type="domain" description="ALG11 mannosyltransferase N-terminal" evidence="16">
    <location>
        <begin position="82"/>
        <end position="288"/>
    </location>
</feature>
<dbReference type="OrthoDB" id="2276068at2759"/>
<dbReference type="AlphaFoldDB" id="A0A2A3ELG3"/>
<dbReference type="GO" id="GO:0005789">
    <property type="term" value="C:endoplasmic reticulum membrane"/>
    <property type="evidence" value="ECO:0007669"/>
    <property type="project" value="UniProtKB-SubCell"/>
</dbReference>
<name>A0A2A3ELG3_APICC</name>
<evidence type="ECO:0000256" key="7">
    <source>
        <dbReference type="ARBA" id="ARBA00022679"/>
    </source>
</evidence>
<keyword evidence="9 14" id="KW-0256">Endoplasmic reticulum</keyword>